<sequence length="152" mass="16648">MASAASPELVWQMIRNNHGSLMKARNIRRPFSKEANNLKNVNSYRFNGFVQKNVVGVEPMASGKGAVLITKKKRSSHKPGQSVLRQPLVKGKRVSIQKVRRALKGASYRKDPAQPGGAPGGRHHPLPGAAAARQGQEELISSYTHTQMMTNI</sequence>
<evidence type="ECO:0000313" key="9">
    <source>
        <dbReference type="Proteomes" id="UP000440578"/>
    </source>
</evidence>
<evidence type="ECO:0000256" key="1">
    <source>
        <dbReference type="ARBA" id="ARBA00007926"/>
    </source>
</evidence>
<dbReference type="PANTHER" id="PTHR10544">
    <property type="entry name" value="60S RIBOSOMAL PROTEIN L28"/>
    <property type="match status" value="1"/>
</dbReference>
<keyword evidence="9" id="KW-1185">Reference proteome</keyword>
<evidence type="ECO:0000259" key="7">
    <source>
        <dbReference type="Pfam" id="PF01778"/>
    </source>
</evidence>
<feature type="domain" description="Ribosomal eL28/Mak16" evidence="7">
    <location>
        <begin position="9"/>
        <end position="111"/>
    </location>
</feature>
<evidence type="ECO:0000256" key="4">
    <source>
        <dbReference type="ARBA" id="ARBA00035223"/>
    </source>
</evidence>
<comment type="similarity">
    <text evidence="1">Belongs to the eukaryotic ribosomal protein eL28 family.</text>
</comment>
<keyword evidence="2 8" id="KW-0689">Ribosomal protein</keyword>
<keyword evidence="3" id="KW-0687">Ribonucleoprotein</keyword>
<evidence type="ECO:0000256" key="3">
    <source>
        <dbReference type="ARBA" id="ARBA00023274"/>
    </source>
</evidence>
<gene>
    <name evidence="8" type="primary">RpL28</name>
    <name evidence="8" type="ORF">FJT64_012512</name>
</gene>
<dbReference type="EMBL" id="VIIS01002057">
    <property type="protein sequence ID" value="KAF0289153.1"/>
    <property type="molecule type" value="Genomic_DNA"/>
</dbReference>
<dbReference type="Gene3D" id="3.30.390.110">
    <property type="match status" value="1"/>
</dbReference>
<feature type="region of interest" description="Disordered" evidence="6">
    <location>
        <begin position="104"/>
        <end position="133"/>
    </location>
</feature>
<evidence type="ECO:0000256" key="5">
    <source>
        <dbReference type="ARBA" id="ARBA00035330"/>
    </source>
</evidence>
<organism evidence="8 9">
    <name type="scientific">Amphibalanus amphitrite</name>
    <name type="common">Striped barnacle</name>
    <name type="synonym">Balanus amphitrite</name>
    <dbReference type="NCBI Taxonomy" id="1232801"/>
    <lineage>
        <taxon>Eukaryota</taxon>
        <taxon>Metazoa</taxon>
        <taxon>Ecdysozoa</taxon>
        <taxon>Arthropoda</taxon>
        <taxon>Crustacea</taxon>
        <taxon>Multicrustacea</taxon>
        <taxon>Cirripedia</taxon>
        <taxon>Thoracica</taxon>
        <taxon>Thoracicalcarea</taxon>
        <taxon>Balanomorpha</taxon>
        <taxon>Balanoidea</taxon>
        <taxon>Balanidae</taxon>
        <taxon>Amphibalaninae</taxon>
        <taxon>Amphibalanus</taxon>
    </lineage>
</organism>
<accession>A0A6A4V5Z5</accession>
<evidence type="ECO:0000313" key="8">
    <source>
        <dbReference type="EMBL" id="KAF0289153.1"/>
    </source>
</evidence>
<protein>
    <recommendedName>
        <fullName evidence="4">Large ribosomal subunit protein eL28</fullName>
    </recommendedName>
    <alternativeName>
        <fullName evidence="5">60S ribosomal protein L28</fullName>
    </alternativeName>
</protein>
<proteinExistence type="inferred from homology"/>
<dbReference type="Proteomes" id="UP000440578">
    <property type="component" value="Unassembled WGS sequence"/>
</dbReference>
<dbReference type="Pfam" id="PF01778">
    <property type="entry name" value="Ribosomal_L28e"/>
    <property type="match status" value="1"/>
</dbReference>
<dbReference type="GO" id="GO:0003735">
    <property type="term" value="F:structural constituent of ribosome"/>
    <property type="evidence" value="ECO:0007669"/>
    <property type="project" value="InterPro"/>
</dbReference>
<dbReference type="OrthoDB" id="338850at2759"/>
<dbReference type="GO" id="GO:0005840">
    <property type="term" value="C:ribosome"/>
    <property type="evidence" value="ECO:0007669"/>
    <property type="project" value="UniProtKB-KW"/>
</dbReference>
<dbReference type="InterPro" id="IPR002672">
    <property type="entry name" value="Ribosomal_eL28"/>
</dbReference>
<reference evidence="8 9" key="1">
    <citation type="submission" date="2019-07" db="EMBL/GenBank/DDBJ databases">
        <title>Draft genome assembly of a fouling barnacle, Amphibalanus amphitrite (Darwin, 1854): The first reference genome for Thecostraca.</title>
        <authorList>
            <person name="Kim W."/>
        </authorList>
    </citation>
    <scope>NUCLEOTIDE SEQUENCE [LARGE SCALE GENOMIC DNA]</scope>
    <source>
        <strain evidence="8">SNU_AA5</strain>
        <tissue evidence="8">Soma without cirri and trophi</tissue>
    </source>
</reference>
<dbReference type="AlphaFoldDB" id="A0A6A4V5Z5"/>
<evidence type="ECO:0000256" key="2">
    <source>
        <dbReference type="ARBA" id="ARBA00022980"/>
    </source>
</evidence>
<dbReference type="GO" id="GO:1990904">
    <property type="term" value="C:ribonucleoprotein complex"/>
    <property type="evidence" value="ECO:0007669"/>
    <property type="project" value="UniProtKB-KW"/>
</dbReference>
<name>A0A6A4V5Z5_AMPAM</name>
<dbReference type="InterPro" id="IPR029004">
    <property type="entry name" value="Ribosomal_eL28/Mak16"/>
</dbReference>
<comment type="caution">
    <text evidence="8">The sequence shown here is derived from an EMBL/GenBank/DDBJ whole genome shotgun (WGS) entry which is preliminary data.</text>
</comment>
<dbReference type="GO" id="GO:0006412">
    <property type="term" value="P:translation"/>
    <property type="evidence" value="ECO:0007669"/>
    <property type="project" value="InterPro"/>
</dbReference>
<evidence type="ECO:0000256" key="6">
    <source>
        <dbReference type="SAM" id="MobiDB-lite"/>
    </source>
</evidence>